<dbReference type="RefSeq" id="WP_280940855.1">
    <property type="nucleotide sequence ID" value="NZ_JARYGX010000003.1"/>
</dbReference>
<organism evidence="2 3">
    <name type="scientific">Luteimonas composti</name>
    <dbReference type="NCBI Taxonomy" id="398257"/>
    <lineage>
        <taxon>Bacteria</taxon>
        <taxon>Pseudomonadati</taxon>
        <taxon>Pseudomonadota</taxon>
        <taxon>Gammaproteobacteria</taxon>
        <taxon>Lysobacterales</taxon>
        <taxon>Lysobacteraceae</taxon>
        <taxon>Luteimonas</taxon>
    </lineage>
</organism>
<dbReference type="Proteomes" id="UP001160550">
    <property type="component" value="Unassembled WGS sequence"/>
</dbReference>
<feature type="transmembrane region" description="Helical" evidence="1">
    <location>
        <begin position="249"/>
        <end position="272"/>
    </location>
</feature>
<feature type="transmembrane region" description="Helical" evidence="1">
    <location>
        <begin position="218"/>
        <end position="237"/>
    </location>
</feature>
<evidence type="ECO:0008006" key="4">
    <source>
        <dbReference type="Google" id="ProtNLM"/>
    </source>
</evidence>
<reference evidence="2" key="1">
    <citation type="journal article" date="2007" name="Int. J. Syst. Evol. Microbiol.">
        <title>Luteimonas composti sp. nov., a moderately thermophilic bacterium isolated from food waste.</title>
        <authorList>
            <person name="Young C.C."/>
            <person name="Kampfer P."/>
            <person name="Chen W.M."/>
            <person name="Yen W.S."/>
            <person name="Arun A.B."/>
            <person name="Lai W.A."/>
            <person name="Shen F.T."/>
            <person name="Rekha P.D."/>
            <person name="Lin K.Y."/>
            <person name="Chou J.H."/>
        </authorList>
    </citation>
    <scope>NUCLEOTIDE SEQUENCE</scope>
    <source>
        <strain evidence="2">CC-YY355</strain>
    </source>
</reference>
<accession>A0ABT6MML0</accession>
<protein>
    <recommendedName>
        <fullName evidence="4">ABC transporter permease</fullName>
    </recommendedName>
</protein>
<keyword evidence="3" id="KW-1185">Reference proteome</keyword>
<dbReference type="EMBL" id="JARYGX010000003">
    <property type="protein sequence ID" value="MDH7451653.1"/>
    <property type="molecule type" value="Genomic_DNA"/>
</dbReference>
<keyword evidence="1" id="KW-1133">Transmembrane helix</keyword>
<gene>
    <name evidence="2" type="ORF">QF205_00975</name>
</gene>
<feature type="transmembrane region" description="Helical" evidence="1">
    <location>
        <begin position="325"/>
        <end position="345"/>
    </location>
</feature>
<keyword evidence="1" id="KW-0472">Membrane</keyword>
<evidence type="ECO:0000313" key="2">
    <source>
        <dbReference type="EMBL" id="MDH7451653.1"/>
    </source>
</evidence>
<feature type="transmembrane region" description="Helical" evidence="1">
    <location>
        <begin position="121"/>
        <end position="139"/>
    </location>
</feature>
<reference evidence="2" key="2">
    <citation type="submission" date="2023-04" db="EMBL/GenBank/DDBJ databases">
        <authorList>
            <person name="Sun J.-Q."/>
        </authorList>
    </citation>
    <scope>NUCLEOTIDE SEQUENCE</scope>
    <source>
        <strain evidence="2">CC-YY355</strain>
    </source>
</reference>
<proteinExistence type="predicted"/>
<name>A0ABT6MML0_9GAMM</name>
<feature type="transmembrane region" description="Helical" evidence="1">
    <location>
        <begin position="174"/>
        <end position="198"/>
    </location>
</feature>
<evidence type="ECO:0000256" key="1">
    <source>
        <dbReference type="SAM" id="Phobius"/>
    </source>
</evidence>
<feature type="transmembrane region" description="Helical" evidence="1">
    <location>
        <begin position="41"/>
        <end position="66"/>
    </location>
</feature>
<comment type="caution">
    <text evidence="2">The sequence shown here is derived from an EMBL/GenBank/DDBJ whole genome shotgun (WGS) entry which is preliminary data.</text>
</comment>
<sequence>MNAAAHTLTEATRPAGAAHVTPARRFGWLLRREYWENRGGFLWAPFVAGAVSLLLSAMGIVLAMVAASRHVDGDAAISLDDGTRIQINGMDLGMLTSKLGHEELAHLGAGLDLTLLMASSWPFIVLAFVLFFYCLGSLYDERKDRSVLFWKSLPLSDTQTVLSKLASATIVAPLLAVLAAIATLFGFLALISLVVLFYGGNPATLLWGPASPLKIALMYLLGVPVYALWAMPTIGWLMLCSAWAKSKPFLWAIMIPVFAGIFVGWLEFLGVFDDVTWPFFRDIVLRALTSVFPLTYMDLQTLSEMGDGPAAMQKLLSPVSLYRNLASANLWIGVAAGAAMILASIRLRRWRDEG</sequence>
<keyword evidence="1" id="KW-0812">Transmembrane</keyword>
<evidence type="ECO:0000313" key="3">
    <source>
        <dbReference type="Proteomes" id="UP001160550"/>
    </source>
</evidence>